<protein>
    <submittedName>
        <fullName evidence="2">Unannotated protein</fullName>
    </submittedName>
</protein>
<gene>
    <name evidence="2" type="ORF">UFOPK1767_00682</name>
</gene>
<dbReference type="EMBL" id="CAEZTZ010000082">
    <property type="protein sequence ID" value="CAB4586607.1"/>
    <property type="molecule type" value="Genomic_DNA"/>
</dbReference>
<evidence type="ECO:0000313" key="2">
    <source>
        <dbReference type="EMBL" id="CAB4586607.1"/>
    </source>
</evidence>
<reference evidence="2" key="1">
    <citation type="submission" date="2020-05" db="EMBL/GenBank/DDBJ databases">
        <authorList>
            <person name="Chiriac C."/>
            <person name="Salcher M."/>
            <person name="Ghai R."/>
            <person name="Kavagutti S V."/>
        </authorList>
    </citation>
    <scope>NUCLEOTIDE SEQUENCE</scope>
</reference>
<name>A0A6J6FE87_9ZZZZ</name>
<dbReference type="AlphaFoldDB" id="A0A6J6FE87"/>
<feature type="region of interest" description="Disordered" evidence="1">
    <location>
        <begin position="68"/>
        <end position="89"/>
    </location>
</feature>
<organism evidence="2">
    <name type="scientific">freshwater metagenome</name>
    <dbReference type="NCBI Taxonomy" id="449393"/>
    <lineage>
        <taxon>unclassified sequences</taxon>
        <taxon>metagenomes</taxon>
        <taxon>ecological metagenomes</taxon>
    </lineage>
</organism>
<proteinExistence type="predicted"/>
<accession>A0A6J6FE87</accession>
<evidence type="ECO:0000256" key="1">
    <source>
        <dbReference type="SAM" id="MobiDB-lite"/>
    </source>
</evidence>
<sequence>MVPLFKSRIVHVVPFDEHDAEDDPAVADAVYSRIGSTDPPEFHATISDESDSWIPVMTGAFGSGATVKVSTPRVPAKPAPSVPPDNHSDVADNPALSCVVPSRLKSVSRNDAIRGPAGLSVVAYNVPVESSTTRLRAPISPVFNVADPITVWVGISIAVIRPGVASVPR</sequence>